<sequence>MVNFNNLVNKARDFARKNPDKVRQGLSKAEQAIDTKTGGKYNSQVRSGVEAAEKQLGVQEAQGQPGQPGQPGQQPPATGQ</sequence>
<accession>A0A967AZD1</accession>
<evidence type="ECO:0000313" key="2">
    <source>
        <dbReference type="EMBL" id="NHN54415.1"/>
    </source>
</evidence>
<organism evidence="2 3">
    <name type="scientific">Metallococcus carri</name>
    <dbReference type="NCBI Taxonomy" id="1656884"/>
    <lineage>
        <taxon>Bacteria</taxon>
        <taxon>Bacillati</taxon>
        <taxon>Actinomycetota</taxon>
        <taxon>Actinomycetes</taxon>
        <taxon>Micrococcales</taxon>
        <taxon>Dermacoccaceae</taxon>
        <taxon>Metallococcus</taxon>
    </lineage>
</organism>
<protein>
    <submittedName>
        <fullName evidence="2">Antitoxin</fullName>
    </submittedName>
</protein>
<dbReference type="InterPro" id="IPR028037">
    <property type="entry name" value="Antitoxin_Rv0909/MT0933"/>
</dbReference>
<comment type="caution">
    <text evidence="2">The sequence shown here is derived from an EMBL/GenBank/DDBJ whole genome shotgun (WGS) entry which is preliminary data.</text>
</comment>
<feature type="region of interest" description="Disordered" evidence="1">
    <location>
        <begin position="15"/>
        <end position="80"/>
    </location>
</feature>
<dbReference type="Pfam" id="PF14013">
    <property type="entry name" value="MT0933_antitox"/>
    <property type="match status" value="1"/>
</dbReference>
<gene>
    <name evidence="2" type="ORF">G9U51_01280</name>
</gene>
<dbReference type="Proteomes" id="UP000744769">
    <property type="component" value="Unassembled WGS sequence"/>
</dbReference>
<keyword evidence="3" id="KW-1185">Reference proteome</keyword>
<evidence type="ECO:0000313" key="3">
    <source>
        <dbReference type="Proteomes" id="UP000744769"/>
    </source>
</evidence>
<feature type="compositionally biased region" description="Low complexity" evidence="1">
    <location>
        <begin position="62"/>
        <end position="80"/>
    </location>
</feature>
<reference evidence="2" key="1">
    <citation type="submission" date="2020-03" db="EMBL/GenBank/DDBJ databases">
        <title>Draft sequencing of Calidifontibacter sp. DB0510.</title>
        <authorList>
            <person name="Kim D.-U."/>
        </authorList>
    </citation>
    <scope>NUCLEOTIDE SEQUENCE</scope>
    <source>
        <strain evidence="2">DB0510</strain>
    </source>
</reference>
<evidence type="ECO:0000256" key="1">
    <source>
        <dbReference type="SAM" id="MobiDB-lite"/>
    </source>
</evidence>
<dbReference type="EMBL" id="JAAOIV010000001">
    <property type="protein sequence ID" value="NHN54415.1"/>
    <property type="molecule type" value="Genomic_DNA"/>
</dbReference>
<dbReference type="AlphaFoldDB" id="A0A967AZD1"/>
<name>A0A967AZD1_9MICO</name>
<dbReference type="RefSeq" id="WP_166192029.1">
    <property type="nucleotide sequence ID" value="NZ_JAAOIV010000001.1"/>
</dbReference>
<proteinExistence type="predicted"/>